<evidence type="ECO:0000313" key="2">
    <source>
        <dbReference type="Proteomes" id="UP000188320"/>
    </source>
</evidence>
<dbReference type="Proteomes" id="UP000188320">
    <property type="component" value="Unassembled WGS sequence"/>
</dbReference>
<reference evidence="2" key="1">
    <citation type="submission" date="2017-01" db="EMBL/GenBank/DDBJ databases">
        <authorList>
            <person name="Wang Y."/>
            <person name="White M."/>
            <person name="Kvist S."/>
            <person name="Moncalvo J.-M."/>
        </authorList>
    </citation>
    <scope>NUCLEOTIDE SEQUENCE [LARGE SCALE GENOMIC DNA]</scope>
    <source>
        <strain evidence="2">COL-18-3</strain>
    </source>
</reference>
<evidence type="ECO:0000313" key="1">
    <source>
        <dbReference type="EMBL" id="OMH82146.1"/>
    </source>
</evidence>
<gene>
    <name evidence="1" type="ORF">AX774_g4385</name>
</gene>
<keyword evidence="2" id="KW-1185">Reference proteome</keyword>
<dbReference type="AlphaFoldDB" id="A0A1R1PMH2"/>
<sequence>MADNMYRFPLLEIGLIGPTASSPKISNGFLASIGMRFVLLVTLPLYRWQRSQLSTIRFTTCNRFGPVYNLFTFSNVLFIPSCRSKCISLILSSAFTSVNTSRRPNLAEFL</sequence>
<protein>
    <submittedName>
        <fullName evidence="1">Uncharacterized protein</fullName>
    </submittedName>
</protein>
<proteinExistence type="predicted"/>
<comment type="caution">
    <text evidence="1">The sequence shown here is derived from an EMBL/GenBank/DDBJ whole genome shotgun (WGS) entry which is preliminary data.</text>
</comment>
<dbReference type="EMBL" id="LSSK01000731">
    <property type="protein sequence ID" value="OMH82146.1"/>
    <property type="molecule type" value="Genomic_DNA"/>
</dbReference>
<organism evidence="1 2">
    <name type="scientific">Zancudomyces culisetae</name>
    <name type="common">Gut fungus</name>
    <name type="synonym">Smittium culisetae</name>
    <dbReference type="NCBI Taxonomy" id="1213189"/>
    <lineage>
        <taxon>Eukaryota</taxon>
        <taxon>Fungi</taxon>
        <taxon>Fungi incertae sedis</taxon>
        <taxon>Zoopagomycota</taxon>
        <taxon>Kickxellomycotina</taxon>
        <taxon>Harpellomycetes</taxon>
        <taxon>Harpellales</taxon>
        <taxon>Legeriomycetaceae</taxon>
        <taxon>Zancudomyces</taxon>
    </lineage>
</organism>
<name>A0A1R1PMH2_ZANCU</name>
<accession>A0A1R1PMH2</accession>